<dbReference type="InParanoid" id="A0A2R5G1J1"/>
<feature type="transmembrane region" description="Helical" evidence="1">
    <location>
        <begin position="282"/>
        <end position="302"/>
    </location>
</feature>
<keyword evidence="5" id="KW-1185">Reference proteome</keyword>
<dbReference type="InterPro" id="IPR047831">
    <property type="entry name" value="GPR180/TMEM145"/>
</dbReference>
<evidence type="ECO:0000256" key="1">
    <source>
        <dbReference type="SAM" id="Phobius"/>
    </source>
</evidence>
<proteinExistence type="predicted"/>
<dbReference type="GO" id="GO:0007186">
    <property type="term" value="P:G protein-coupled receptor signaling pathway"/>
    <property type="evidence" value="ECO:0007669"/>
    <property type="project" value="InterPro"/>
</dbReference>
<dbReference type="OrthoDB" id="45670at2759"/>
<feature type="transmembrane region" description="Helical" evidence="1">
    <location>
        <begin position="407"/>
        <end position="428"/>
    </location>
</feature>
<keyword evidence="1" id="KW-0472">Membrane</keyword>
<feature type="transmembrane region" description="Helical" evidence="1">
    <location>
        <begin position="206"/>
        <end position="225"/>
    </location>
</feature>
<name>A0A2R5G1J1_9STRA</name>
<keyword evidence="2" id="KW-0732">Signal</keyword>
<feature type="transmembrane region" description="Helical" evidence="1">
    <location>
        <begin position="329"/>
        <end position="348"/>
    </location>
</feature>
<protein>
    <submittedName>
        <fullName evidence="4">Integral membrane protein GPR180</fullName>
    </submittedName>
</protein>
<feature type="domain" description="GPR180/TMEM145 transmembrane" evidence="3">
    <location>
        <begin position="220"/>
        <end position="452"/>
    </location>
</feature>
<feature type="transmembrane region" description="Helical" evidence="1">
    <location>
        <begin position="368"/>
        <end position="387"/>
    </location>
</feature>
<dbReference type="GO" id="GO:0019236">
    <property type="term" value="P:response to pheromone"/>
    <property type="evidence" value="ECO:0007669"/>
    <property type="project" value="InterPro"/>
</dbReference>
<dbReference type="PANTHER" id="PTHR23252">
    <property type="entry name" value="INTIMAL THICKNESS RECEPTOR-RELATED"/>
    <property type="match status" value="1"/>
</dbReference>
<organism evidence="4 5">
    <name type="scientific">Hondaea fermentalgiana</name>
    <dbReference type="NCBI Taxonomy" id="2315210"/>
    <lineage>
        <taxon>Eukaryota</taxon>
        <taxon>Sar</taxon>
        <taxon>Stramenopiles</taxon>
        <taxon>Bigyra</taxon>
        <taxon>Labyrinthulomycetes</taxon>
        <taxon>Thraustochytrida</taxon>
        <taxon>Thraustochytriidae</taxon>
        <taxon>Hondaea</taxon>
    </lineage>
</organism>
<feature type="transmembrane region" description="Helical" evidence="1">
    <location>
        <begin position="434"/>
        <end position="457"/>
    </location>
</feature>
<comment type="caution">
    <text evidence="4">The sequence shown here is derived from an EMBL/GenBank/DDBJ whole genome shotgun (WGS) entry which is preliminary data.</text>
</comment>
<feature type="signal peptide" evidence="2">
    <location>
        <begin position="1"/>
        <end position="33"/>
    </location>
</feature>
<evidence type="ECO:0000259" key="3">
    <source>
        <dbReference type="Pfam" id="PF10192"/>
    </source>
</evidence>
<reference evidence="4 5" key="1">
    <citation type="submission" date="2017-12" db="EMBL/GenBank/DDBJ databases">
        <title>Sequencing, de novo assembly and annotation of complete genome of a new Thraustochytrid species, strain FCC1311.</title>
        <authorList>
            <person name="Sedici K."/>
            <person name="Godart F."/>
            <person name="Aiese Cigliano R."/>
            <person name="Sanseverino W."/>
            <person name="Barakat M."/>
            <person name="Ortet P."/>
            <person name="Marechal E."/>
            <person name="Cagnac O."/>
            <person name="Amato A."/>
        </authorList>
    </citation>
    <scope>NUCLEOTIDE SEQUENCE [LARGE SCALE GENOMIC DNA]</scope>
</reference>
<dbReference type="InterPro" id="IPR019336">
    <property type="entry name" value="GPR180/TMEM145_TM"/>
</dbReference>
<sequence>MTRAREGAASMQARVALALLAQIVLTLLAGAEGKSVSGKFKLEAGDFDHGPEYEITKFSFAVGEGAVSGKFTYQDPRTWMTSPALYLFMDEVWDKYHDAPACTDKIAFAHASIPIGKKTASHQQIVSEGLGKANHSSIKMLEKGMVEWEFSWTINHDERTAGWFVIAADCALEQYNARVPPMSYELHFLNPGNTHLPADEYGLPKLYLFTFVAMGGYLAYLLVMLKNHYEETHKVHLVVQLLLLAFILQLVSLGFELFHLQVYKSNGYGVHVFDLLSEILEGLSQTVISFVLICLATGWTLVETSADDSRANSVATILRNPASMFKGPNVVVFVLIALVIISMLLQIANKGYDGDFSKFHDHESTPGHILVGIRFLLGIAFVASLFATIRSQASRGGERLVMFLRRLMVLGGLWFLSFPLIVFFAGMLRHYNRHGFVTAGTLVLQTASLCVLGHQFMSQHSTYFRISTLADAGALPGAGGLVRAPKMSRD</sequence>
<evidence type="ECO:0000256" key="2">
    <source>
        <dbReference type="SAM" id="SignalP"/>
    </source>
</evidence>
<evidence type="ECO:0000313" key="5">
    <source>
        <dbReference type="Proteomes" id="UP000241890"/>
    </source>
</evidence>
<dbReference type="EMBL" id="BEYU01000009">
    <property type="protein sequence ID" value="GBG24896.1"/>
    <property type="molecule type" value="Genomic_DNA"/>
</dbReference>
<dbReference type="PANTHER" id="PTHR23252:SF24">
    <property type="entry name" value="TRANSMEMBRANE PROTEIN 145"/>
    <property type="match status" value="1"/>
</dbReference>
<gene>
    <name evidence="4" type="ORF">FCC1311_011142</name>
</gene>
<dbReference type="Pfam" id="PF10192">
    <property type="entry name" value="GPR180-TMEM145_TM"/>
    <property type="match status" value="1"/>
</dbReference>
<evidence type="ECO:0000313" key="4">
    <source>
        <dbReference type="EMBL" id="GBG24896.1"/>
    </source>
</evidence>
<accession>A0A2R5G1J1</accession>
<dbReference type="Proteomes" id="UP000241890">
    <property type="component" value="Unassembled WGS sequence"/>
</dbReference>
<dbReference type="AlphaFoldDB" id="A0A2R5G1J1"/>
<feature type="transmembrane region" description="Helical" evidence="1">
    <location>
        <begin position="237"/>
        <end position="262"/>
    </location>
</feature>
<keyword evidence="1" id="KW-0812">Transmembrane</keyword>
<feature type="chain" id="PRO_5015357185" evidence="2">
    <location>
        <begin position="34"/>
        <end position="490"/>
    </location>
</feature>
<keyword evidence="1" id="KW-1133">Transmembrane helix</keyword>